<keyword evidence="5" id="KW-0378">Hydrolase</keyword>
<evidence type="ECO:0000256" key="3">
    <source>
        <dbReference type="ARBA" id="ARBA00022722"/>
    </source>
</evidence>
<reference evidence="6 7" key="1">
    <citation type="submission" date="2020-08" db="EMBL/GenBank/DDBJ databases">
        <authorList>
            <person name="Sun Q."/>
            <person name="Inoue M."/>
        </authorList>
    </citation>
    <scope>NUCLEOTIDE SEQUENCE [LARGE SCALE GENOMIC DNA]</scope>
    <source>
        <strain evidence="6 7">CCM 8938</strain>
    </source>
</reference>
<dbReference type="PANTHER" id="PTHR34139">
    <property type="entry name" value="UPF0331 PROTEIN MJ0127"/>
    <property type="match status" value="1"/>
</dbReference>
<keyword evidence="7" id="KW-1185">Reference proteome</keyword>
<evidence type="ECO:0000256" key="2">
    <source>
        <dbReference type="ARBA" id="ARBA00022649"/>
    </source>
</evidence>
<evidence type="ECO:0000313" key="7">
    <source>
        <dbReference type="Proteomes" id="UP000652755"/>
    </source>
</evidence>
<keyword evidence="4" id="KW-0547">Nucleotide-binding</keyword>
<protein>
    <submittedName>
        <fullName evidence="6">DUF86 domain-containing protein</fullName>
    </submittedName>
</protein>
<accession>A0ABR7KNR2</accession>
<keyword evidence="3" id="KW-0540">Nuclease</keyword>
<name>A0ABR7KNR2_9SPHI</name>
<evidence type="ECO:0000256" key="4">
    <source>
        <dbReference type="ARBA" id="ARBA00022741"/>
    </source>
</evidence>
<keyword evidence="1" id="KW-0597">Phosphoprotein</keyword>
<dbReference type="Pfam" id="PF01934">
    <property type="entry name" value="HepT-like"/>
    <property type="match status" value="1"/>
</dbReference>
<organism evidence="6 7">
    <name type="scientific">Pedobacter fastidiosus</name>
    <dbReference type="NCBI Taxonomy" id="2765361"/>
    <lineage>
        <taxon>Bacteria</taxon>
        <taxon>Pseudomonadati</taxon>
        <taxon>Bacteroidota</taxon>
        <taxon>Sphingobacteriia</taxon>
        <taxon>Sphingobacteriales</taxon>
        <taxon>Sphingobacteriaceae</taxon>
        <taxon>Pedobacter</taxon>
    </lineage>
</organism>
<proteinExistence type="predicted"/>
<comment type="caution">
    <text evidence="6">The sequence shown here is derived from an EMBL/GenBank/DDBJ whole genome shotgun (WGS) entry which is preliminary data.</text>
</comment>
<evidence type="ECO:0000256" key="5">
    <source>
        <dbReference type="ARBA" id="ARBA00022801"/>
    </source>
</evidence>
<dbReference type="PANTHER" id="PTHR34139:SF1">
    <property type="entry name" value="RNASE MJ1380-RELATED"/>
    <property type="match status" value="1"/>
</dbReference>
<dbReference type="InterPro" id="IPR051813">
    <property type="entry name" value="HepT_RNase_toxin"/>
</dbReference>
<gene>
    <name evidence="6" type="ORF">H7U22_02955</name>
</gene>
<dbReference type="RefSeq" id="WP_187069853.1">
    <property type="nucleotide sequence ID" value="NZ_JACRYL010000002.1"/>
</dbReference>
<evidence type="ECO:0000256" key="1">
    <source>
        <dbReference type="ARBA" id="ARBA00022553"/>
    </source>
</evidence>
<dbReference type="EMBL" id="JACRYL010000002">
    <property type="protein sequence ID" value="MBC6109373.1"/>
    <property type="molecule type" value="Genomic_DNA"/>
</dbReference>
<sequence>MLLSQVEFLKHILLECNYLINEVNDNTIEDLISNERLNRAVCRSLEIIGEASSKIHPDLKQKYPSIPWRELTDIRNKIIHHYFGVDYDIIWDTITNDIPSLKIAIAAILKDNS</sequence>
<keyword evidence="2" id="KW-1277">Toxin-antitoxin system</keyword>
<dbReference type="Proteomes" id="UP000652755">
    <property type="component" value="Unassembled WGS sequence"/>
</dbReference>
<dbReference type="InterPro" id="IPR008201">
    <property type="entry name" value="HepT-like"/>
</dbReference>
<evidence type="ECO:0000313" key="6">
    <source>
        <dbReference type="EMBL" id="MBC6109373.1"/>
    </source>
</evidence>